<comment type="caution">
    <text evidence="2">The sequence shown here is derived from an EMBL/GenBank/DDBJ whole genome shotgun (WGS) entry which is preliminary data.</text>
</comment>
<evidence type="ECO:0000313" key="2">
    <source>
        <dbReference type="EMBL" id="MBA2880780.1"/>
    </source>
</evidence>
<evidence type="ECO:0000256" key="1">
    <source>
        <dbReference type="SAM" id="MobiDB-lite"/>
    </source>
</evidence>
<dbReference type="RefSeq" id="WP_181550436.1">
    <property type="nucleotide sequence ID" value="NZ_JACDUS010000002.1"/>
</dbReference>
<proteinExistence type="predicted"/>
<sequence>MTPGHQRTIFIVWKTAALVAAILMLFAASCGKKGPPTPPKTLSPAPAVDLALVQQDGGLLLTWHLPEGWQADYARPAGFIVERALTPKELDCQGCPVRFEQAAQVDFQEGRSRIDVWRFTDALRPDMVQRYRVISLGEKGAKSRPSETKTFDPESDSGS</sequence>
<feature type="compositionally biased region" description="Basic and acidic residues" evidence="1">
    <location>
        <begin position="139"/>
        <end position="152"/>
    </location>
</feature>
<gene>
    <name evidence="2" type="ORF">HNR65_001098</name>
</gene>
<feature type="region of interest" description="Disordered" evidence="1">
    <location>
        <begin position="139"/>
        <end position="159"/>
    </location>
</feature>
<dbReference type="Proteomes" id="UP000525298">
    <property type="component" value="Unassembled WGS sequence"/>
</dbReference>
<name>A0A7W0C814_9BACT</name>
<keyword evidence="3" id="KW-1185">Reference proteome</keyword>
<dbReference type="AlphaFoldDB" id="A0A7W0C814"/>
<organism evidence="2 3">
    <name type="scientific">Desulfosalsimonas propionicica</name>
    <dbReference type="NCBI Taxonomy" id="332175"/>
    <lineage>
        <taxon>Bacteria</taxon>
        <taxon>Pseudomonadati</taxon>
        <taxon>Thermodesulfobacteriota</taxon>
        <taxon>Desulfobacteria</taxon>
        <taxon>Desulfobacterales</taxon>
        <taxon>Desulfosalsimonadaceae</taxon>
        <taxon>Desulfosalsimonas</taxon>
    </lineage>
</organism>
<protein>
    <recommendedName>
        <fullName evidence="4">Fibronectin type-III domain-containing protein</fullName>
    </recommendedName>
</protein>
<accession>A0A7W0C814</accession>
<dbReference type="PROSITE" id="PS51257">
    <property type="entry name" value="PROKAR_LIPOPROTEIN"/>
    <property type="match status" value="1"/>
</dbReference>
<evidence type="ECO:0000313" key="3">
    <source>
        <dbReference type="Proteomes" id="UP000525298"/>
    </source>
</evidence>
<reference evidence="2 3" key="1">
    <citation type="submission" date="2020-07" db="EMBL/GenBank/DDBJ databases">
        <title>Genomic Encyclopedia of Type Strains, Phase IV (KMG-IV): sequencing the most valuable type-strain genomes for metagenomic binning, comparative biology and taxonomic classification.</title>
        <authorList>
            <person name="Goeker M."/>
        </authorList>
    </citation>
    <scope>NUCLEOTIDE SEQUENCE [LARGE SCALE GENOMIC DNA]</scope>
    <source>
        <strain evidence="2 3">DSM 17721</strain>
    </source>
</reference>
<evidence type="ECO:0008006" key="4">
    <source>
        <dbReference type="Google" id="ProtNLM"/>
    </source>
</evidence>
<dbReference type="EMBL" id="JACDUS010000002">
    <property type="protein sequence ID" value="MBA2880780.1"/>
    <property type="molecule type" value="Genomic_DNA"/>
</dbReference>